<evidence type="ECO:0000313" key="2">
    <source>
        <dbReference type="Proteomes" id="UP001596047"/>
    </source>
</evidence>
<reference evidence="2" key="1">
    <citation type="journal article" date="2019" name="Int. J. Syst. Evol. Microbiol.">
        <title>The Global Catalogue of Microorganisms (GCM) 10K type strain sequencing project: providing services to taxonomists for standard genome sequencing and annotation.</title>
        <authorList>
            <consortium name="The Broad Institute Genomics Platform"/>
            <consortium name="The Broad Institute Genome Sequencing Center for Infectious Disease"/>
            <person name="Wu L."/>
            <person name="Ma J."/>
        </authorList>
    </citation>
    <scope>NUCLEOTIDE SEQUENCE [LARGE SCALE GENOMIC DNA]</scope>
    <source>
        <strain evidence="2">CGMCC 1.3240</strain>
    </source>
</reference>
<organism evidence="1 2">
    <name type="scientific">Paenibacillus solisilvae</name>
    <dbReference type="NCBI Taxonomy" id="2486751"/>
    <lineage>
        <taxon>Bacteria</taxon>
        <taxon>Bacillati</taxon>
        <taxon>Bacillota</taxon>
        <taxon>Bacilli</taxon>
        <taxon>Bacillales</taxon>
        <taxon>Paenibacillaceae</taxon>
        <taxon>Paenibacillus</taxon>
    </lineage>
</organism>
<accession>A0ABW0W8G2</accession>
<dbReference type="Proteomes" id="UP001596047">
    <property type="component" value="Unassembled WGS sequence"/>
</dbReference>
<name>A0ABW0W8G2_9BACL</name>
<comment type="caution">
    <text evidence="1">The sequence shown here is derived from an EMBL/GenBank/DDBJ whole genome shotgun (WGS) entry which is preliminary data.</text>
</comment>
<proteinExistence type="predicted"/>
<dbReference type="EMBL" id="JBHSOW010000105">
    <property type="protein sequence ID" value="MFC5652771.1"/>
    <property type="molecule type" value="Genomic_DNA"/>
</dbReference>
<evidence type="ECO:0008006" key="3">
    <source>
        <dbReference type="Google" id="ProtNLM"/>
    </source>
</evidence>
<sequence length="70" mass="7899">MNRTIEKWDVFEVKASGFSDKNPFVDYEIQGITVKGFYDPLSIPKAYFGGRTAASSLGKVQQDCRSYPRS</sequence>
<evidence type="ECO:0000313" key="1">
    <source>
        <dbReference type="EMBL" id="MFC5652771.1"/>
    </source>
</evidence>
<dbReference type="RefSeq" id="WP_379191421.1">
    <property type="nucleotide sequence ID" value="NZ_JBHSOW010000105.1"/>
</dbReference>
<keyword evidence="2" id="KW-1185">Reference proteome</keyword>
<protein>
    <recommendedName>
        <fullName evidence="3">KTSC domain-containing protein</fullName>
    </recommendedName>
</protein>
<gene>
    <name evidence="1" type="ORF">ACFPYJ_27435</name>
</gene>